<reference evidence="1 2" key="1">
    <citation type="journal article" date="2023" name="Life. Sci Alliance">
        <title>Evolutionary insights into 3D genome organization and epigenetic landscape of Vigna mungo.</title>
        <authorList>
            <person name="Junaid A."/>
            <person name="Singh B."/>
            <person name="Bhatia S."/>
        </authorList>
    </citation>
    <scope>NUCLEOTIDE SEQUENCE [LARGE SCALE GENOMIC DNA]</scope>
    <source>
        <strain evidence="1">Urdbean</strain>
    </source>
</reference>
<name>A0AAQ3N9Q7_VIGMU</name>
<accession>A0AAQ3N9Q7</accession>
<evidence type="ECO:0000313" key="2">
    <source>
        <dbReference type="Proteomes" id="UP001374535"/>
    </source>
</evidence>
<dbReference type="Proteomes" id="UP001374535">
    <property type="component" value="Chromosome 6"/>
</dbReference>
<gene>
    <name evidence="1" type="ORF">V8G54_018514</name>
</gene>
<evidence type="ECO:0000313" key="1">
    <source>
        <dbReference type="EMBL" id="WVZ05168.1"/>
    </source>
</evidence>
<protein>
    <submittedName>
        <fullName evidence="1">Uncharacterized protein</fullName>
    </submittedName>
</protein>
<dbReference type="AlphaFoldDB" id="A0AAQ3N9Q7"/>
<proteinExistence type="predicted"/>
<dbReference type="EMBL" id="CP144695">
    <property type="protein sequence ID" value="WVZ05168.1"/>
    <property type="molecule type" value="Genomic_DNA"/>
</dbReference>
<organism evidence="1 2">
    <name type="scientific">Vigna mungo</name>
    <name type="common">Black gram</name>
    <name type="synonym">Phaseolus mungo</name>
    <dbReference type="NCBI Taxonomy" id="3915"/>
    <lineage>
        <taxon>Eukaryota</taxon>
        <taxon>Viridiplantae</taxon>
        <taxon>Streptophyta</taxon>
        <taxon>Embryophyta</taxon>
        <taxon>Tracheophyta</taxon>
        <taxon>Spermatophyta</taxon>
        <taxon>Magnoliopsida</taxon>
        <taxon>eudicotyledons</taxon>
        <taxon>Gunneridae</taxon>
        <taxon>Pentapetalae</taxon>
        <taxon>rosids</taxon>
        <taxon>fabids</taxon>
        <taxon>Fabales</taxon>
        <taxon>Fabaceae</taxon>
        <taxon>Papilionoideae</taxon>
        <taxon>50 kb inversion clade</taxon>
        <taxon>NPAAA clade</taxon>
        <taxon>indigoferoid/millettioid clade</taxon>
        <taxon>Phaseoleae</taxon>
        <taxon>Vigna</taxon>
    </lineage>
</organism>
<keyword evidence="2" id="KW-1185">Reference proteome</keyword>
<sequence>MVAAIAFTTGSVSSDISPPHQLCTRFHPQLDTTAALFDGDVVEEKSAIAFAVWWPLLSGGFAATGLVSEGFDLGLCKNSSSFQKISSGSEVSLQGKQHCHSKCQPWGFVEIGFSEIELGISGV</sequence>